<reference evidence="2" key="2">
    <citation type="submission" date="2015-03" db="EMBL/GenBank/DDBJ databases">
        <authorList>
            <person name="Chow C.-E.T."/>
            <person name="Winget D.M."/>
            <person name="White R.A.III."/>
            <person name="Hallam S.J."/>
            <person name="Suttle C.A."/>
        </authorList>
    </citation>
    <scope>NUCLEOTIDE SEQUENCE</scope>
    <source>
        <strain evidence="2">Anoxic2_1</strain>
    </source>
</reference>
<reference evidence="2" key="1">
    <citation type="journal article" date="2015" name="Front. Microbiol.">
        <title>Combining genomic sequencing methods to explore viral diversity and reveal potential virus-host interactions.</title>
        <authorList>
            <person name="Chow C.E."/>
            <person name="Winget D.M."/>
            <person name="White R.A.III."/>
            <person name="Hallam S.J."/>
            <person name="Suttle C.A."/>
        </authorList>
    </citation>
    <scope>NUCLEOTIDE SEQUENCE</scope>
    <source>
        <strain evidence="2">Anoxic2_1</strain>
    </source>
</reference>
<accession>A0A0F7L6J4</accession>
<evidence type="ECO:0000256" key="1">
    <source>
        <dbReference type="SAM" id="MobiDB-lite"/>
    </source>
</evidence>
<organism evidence="2">
    <name type="scientific">uncultured marine virus</name>
    <dbReference type="NCBI Taxonomy" id="186617"/>
    <lineage>
        <taxon>Viruses</taxon>
        <taxon>environmental samples</taxon>
    </lineage>
</organism>
<feature type="region of interest" description="Disordered" evidence="1">
    <location>
        <begin position="30"/>
        <end position="80"/>
    </location>
</feature>
<protein>
    <submittedName>
        <fullName evidence="2">Uncharacterized protein</fullName>
    </submittedName>
</protein>
<sequence length="80" mass="8419">MVTGGAGKTKHSACSPLYTSLPSLVVDIHTTRPNPYADHSDATRPPAPIRGDGEQRGTSAHLAEGERDPSTLPQKAEKVS</sequence>
<proteinExistence type="predicted"/>
<name>A0A0F7L6J4_9VIRU</name>
<feature type="region of interest" description="Disordered" evidence="1">
    <location>
        <begin position="1"/>
        <end position="20"/>
    </location>
</feature>
<feature type="compositionally biased region" description="Basic and acidic residues" evidence="1">
    <location>
        <begin position="63"/>
        <end position="80"/>
    </location>
</feature>
<evidence type="ECO:0000313" key="2">
    <source>
        <dbReference type="EMBL" id="AKH46636.1"/>
    </source>
</evidence>
<dbReference type="EMBL" id="KR029585">
    <property type="protein sequence ID" value="AKH46636.1"/>
    <property type="molecule type" value="Genomic_DNA"/>
</dbReference>